<dbReference type="Proteomes" id="UP000037460">
    <property type="component" value="Unassembled WGS sequence"/>
</dbReference>
<keyword evidence="6" id="KW-0732">Signal</keyword>
<keyword evidence="8" id="KW-1185">Reference proteome</keyword>
<evidence type="ECO:0000256" key="6">
    <source>
        <dbReference type="SAM" id="SignalP"/>
    </source>
</evidence>
<evidence type="ECO:0000313" key="7">
    <source>
        <dbReference type="EMBL" id="KOO27449.1"/>
    </source>
</evidence>
<dbReference type="PANTHER" id="PTHR11132">
    <property type="entry name" value="SOLUTE CARRIER FAMILY 35"/>
    <property type="match status" value="1"/>
</dbReference>
<sequence>MCQMLKALTPAITFALVSAMRIESPSLVEALCVLVITLGTLVATRGDIAISRIGVAVQLGANGAEALRLVLSQQLLANMQLSLFEMQYHTAPPQLIFLLGASALLEMHSESARAAALSAVASTPWPFVLAGLLGLLLQVVGLVAVKLTGSVTFKLLSTARGAALVLFEVLTGGTGGKGGDAPPSVVQLGGYVASLAGFCVYTLARLRGPGAQTPPKKPKAE</sequence>
<keyword evidence="2 5" id="KW-0812">Transmembrane</keyword>
<dbReference type="OrthoDB" id="10646568at2759"/>
<evidence type="ECO:0000256" key="4">
    <source>
        <dbReference type="ARBA" id="ARBA00023136"/>
    </source>
</evidence>
<keyword evidence="4 5" id="KW-0472">Membrane</keyword>
<proteinExistence type="predicted"/>
<evidence type="ECO:0000313" key="8">
    <source>
        <dbReference type="Proteomes" id="UP000037460"/>
    </source>
</evidence>
<gene>
    <name evidence="7" type="ORF">Ctob_009827</name>
</gene>
<feature type="chain" id="PRO_5005601978" evidence="6">
    <location>
        <begin position="20"/>
        <end position="221"/>
    </location>
</feature>
<protein>
    <submittedName>
        <fullName evidence="7">Glucose-6-phosphate phosphate and phosphoenolpyruvate phosphate antiporter</fullName>
    </submittedName>
</protein>
<feature type="signal peptide" evidence="6">
    <location>
        <begin position="1"/>
        <end position="19"/>
    </location>
</feature>
<name>A0A0M0JLL7_9EUKA</name>
<feature type="transmembrane region" description="Helical" evidence="5">
    <location>
        <begin position="125"/>
        <end position="145"/>
    </location>
</feature>
<reference evidence="8" key="1">
    <citation type="journal article" date="2015" name="PLoS Genet.">
        <title>Genome Sequence and Transcriptome Analyses of Chrysochromulina tobin: Metabolic Tools for Enhanced Algal Fitness in the Prominent Order Prymnesiales (Haptophyceae).</title>
        <authorList>
            <person name="Hovde B.T."/>
            <person name="Deodato C.R."/>
            <person name="Hunsperger H.M."/>
            <person name="Ryken S.A."/>
            <person name="Yost W."/>
            <person name="Jha R.K."/>
            <person name="Patterson J."/>
            <person name="Monnat R.J. Jr."/>
            <person name="Barlow S.B."/>
            <person name="Starkenburg S.R."/>
            <person name="Cattolico R.A."/>
        </authorList>
    </citation>
    <scope>NUCLEOTIDE SEQUENCE</scope>
    <source>
        <strain evidence="8">CCMP291</strain>
    </source>
</reference>
<evidence type="ECO:0000256" key="3">
    <source>
        <dbReference type="ARBA" id="ARBA00022989"/>
    </source>
</evidence>
<evidence type="ECO:0000256" key="5">
    <source>
        <dbReference type="SAM" id="Phobius"/>
    </source>
</evidence>
<dbReference type="AlphaFoldDB" id="A0A0M0JLL7"/>
<organism evidence="7 8">
    <name type="scientific">Chrysochromulina tobinii</name>
    <dbReference type="NCBI Taxonomy" id="1460289"/>
    <lineage>
        <taxon>Eukaryota</taxon>
        <taxon>Haptista</taxon>
        <taxon>Haptophyta</taxon>
        <taxon>Prymnesiophyceae</taxon>
        <taxon>Prymnesiales</taxon>
        <taxon>Chrysochromulinaceae</taxon>
        <taxon>Chrysochromulina</taxon>
    </lineage>
</organism>
<dbReference type="InterPro" id="IPR050186">
    <property type="entry name" value="TPT_transporter"/>
</dbReference>
<evidence type="ECO:0000256" key="1">
    <source>
        <dbReference type="ARBA" id="ARBA00004141"/>
    </source>
</evidence>
<dbReference type="EMBL" id="JWZX01002713">
    <property type="protein sequence ID" value="KOO27449.1"/>
    <property type="molecule type" value="Genomic_DNA"/>
</dbReference>
<keyword evidence="7" id="KW-0670">Pyruvate</keyword>
<accession>A0A0M0JLL7</accession>
<dbReference type="GO" id="GO:0016020">
    <property type="term" value="C:membrane"/>
    <property type="evidence" value="ECO:0007669"/>
    <property type="project" value="UniProtKB-SubCell"/>
</dbReference>
<comment type="subcellular location">
    <subcellularLocation>
        <location evidence="1">Membrane</location>
        <topology evidence="1">Multi-pass membrane protein</topology>
    </subcellularLocation>
</comment>
<keyword evidence="3 5" id="KW-1133">Transmembrane helix</keyword>
<comment type="caution">
    <text evidence="7">The sequence shown here is derived from an EMBL/GenBank/DDBJ whole genome shotgun (WGS) entry which is preliminary data.</text>
</comment>
<evidence type="ECO:0000256" key="2">
    <source>
        <dbReference type="ARBA" id="ARBA00022692"/>
    </source>
</evidence>